<name>A0ABV1I2Q5_9FIRM</name>
<dbReference type="PRINTS" id="PR00035">
    <property type="entry name" value="HTHGNTR"/>
</dbReference>
<dbReference type="InterPro" id="IPR015421">
    <property type="entry name" value="PyrdxlP-dep_Trfase_major"/>
</dbReference>
<dbReference type="InterPro" id="IPR051446">
    <property type="entry name" value="HTH_trans_reg/aminotransferase"/>
</dbReference>
<evidence type="ECO:0000259" key="6">
    <source>
        <dbReference type="PROSITE" id="PS50949"/>
    </source>
</evidence>
<dbReference type="Proteomes" id="UP001470288">
    <property type="component" value="Unassembled WGS sequence"/>
</dbReference>
<evidence type="ECO:0000256" key="4">
    <source>
        <dbReference type="ARBA" id="ARBA00023125"/>
    </source>
</evidence>
<dbReference type="PROSITE" id="PS50949">
    <property type="entry name" value="HTH_GNTR"/>
    <property type="match status" value="1"/>
</dbReference>
<dbReference type="SUPFAM" id="SSF46785">
    <property type="entry name" value="Winged helix' DNA-binding domain"/>
    <property type="match status" value="1"/>
</dbReference>
<dbReference type="InterPro" id="IPR036390">
    <property type="entry name" value="WH_DNA-bd_sf"/>
</dbReference>
<feature type="domain" description="HTH gntR-type" evidence="6">
    <location>
        <begin position="14"/>
        <end position="82"/>
    </location>
</feature>
<dbReference type="Pfam" id="PF00392">
    <property type="entry name" value="GntR"/>
    <property type="match status" value="1"/>
</dbReference>
<dbReference type="InterPro" id="IPR015424">
    <property type="entry name" value="PyrdxlP-dep_Trfase"/>
</dbReference>
<sequence length="465" mass="53903">MYEITMNLDPRSTKTLYEQIYEYIRDEIRKGTLKCGERLPSTRLLASHLDVSRSTAQLAYEQLLSEGYIEAIPCKGYFVCQMEALYRLDTAPVKPERVVEPELNTYRYDFTPNGIDLKHFPFAAWRKLNREVLQQDESDLFLLGEASGEWELREVISSYLHQARGVHVQPEQVIVGAGNDYLLMLLSRILGMDHKIAMESPTYRHAWDVFQKLGYDCRTVSMDKFGMNVEKLKESGADIAYVMPSHQYPLGIVMPIKRRQELLRWAEEKPGRYLIEDDYDSEFRYIGKPIPSLQGNDRSGCVIYLGTFSKSIAPAIRISYLVLPESLLETYRRIDNVFSSTVSRLDQRVLQLFMEKGYYERHLNKMRALYKSKHDVLMSEIRKMRGVRQVLGDHSGVHILLQMDGHLTEQELIRRARQAGIKVYPLSEYCVNEADYPPTVILGYATLSEEEIREGVRLLEQAWLA</sequence>
<evidence type="ECO:0000256" key="1">
    <source>
        <dbReference type="ARBA" id="ARBA00005384"/>
    </source>
</evidence>
<proteinExistence type="inferred from homology"/>
<dbReference type="InterPro" id="IPR036388">
    <property type="entry name" value="WH-like_DNA-bd_sf"/>
</dbReference>
<evidence type="ECO:0000313" key="7">
    <source>
        <dbReference type="EMBL" id="MEQ2579178.1"/>
    </source>
</evidence>
<protein>
    <submittedName>
        <fullName evidence="7">PLP-dependent aminotransferase family protein</fullName>
    </submittedName>
</protein>
<evidence type="ECO:0000256" key="2">
    <source>
        <dbReference type="ARBA" id="ARBA00022898"/>
    </source>
</evidence>
<dbReference type="SUPFAM" id="SSF53383">
    <property type="entry name" value="PLP-dependent transferases"/>
    <property type="match status" value="1"/>
</dbReference>
<keyword evidence="7" id="KW-0808">Transferase</keyword>
<dbReference type="GO" id="GO:0008483">
    <property type="term" value="F:transaminase activity"/>
    <property type="evidence" value="ECO:0007669"/>
    <property type="project" value="UniProtKB-KW"/>
</dbReference>
<keyword evidence="2" id="KW-0663">Pyridoxal phosphate</keyword>
<keyword evidence="8" id="KW-1185">Reference proteome</keyword>
<evidence type="ECO:0000256" key="5">
    <source>
        <dbReference type="ARBA" id="ARBA00023163"/>
    </source>
</evidence>
<organism evidence="7 8">
    <name type="scientific">Hominiventricola aquisgranensis</name>
    <dbReference type="NCBI Taxonomy" id="3133164"/>
    <lineage>
        <taxon>Bacteria</taxon>
        <taxon>Bacillati</taxon>
        <taxon>Bacillota</taxon>
        <taxon>Clostridia</taxon>
        <taxon>Lachnospirales</taxon>
        <taxon>Lachnospiraceae</taxon>
        <taxon>Hominiventricola</taxon>
    </lineage>
</organism>
<dbReference type="EMBL" id="JBBMFC010000016">
    <property type="protein sequence ID" value="MEQ2579178.1"/>
    <property type="molecule type" value="Genomic_DNA"/>
</dbReference>
<keyword evidence="4" id="KW-0238">DNA-binding</keyword>
<dbReference type="PANTHER" id="PTHR46577">
    <property type="entry name" value="HTH-TYPE TRANSCRIPTIONAL REGULATORY PROTEIN GABR"/>
    <property type="match status" value="1"/>
</dbReference>
<dbReference type="Pfam" id="PF00155">
    <property type="entry name" value="Aminotran_1_2"/>
    <property type="match status" value="1"/>
</dbReference>
<dbReference type="PANTHER" id="PTHR46577:SF1">
    <property type="entry name" value="HTH-TYPE TRANSCRIPTIONAL REGULATORY PROTEIN GABR"/>
    <property type="match status" value="1"/>
</dbReference>
<comment type="caution">
    <text evidence="7">The sequence shown here is derived from an EMBL/GenBank/DDBJ whole genome shotgun (WGS) entry which is preliminary data.</text>
</comment>
<comment type="similarity">
    <text evidence="1">In the C-terminal section; belongs to the class-I pyridoxal-phosphate-dependent aminotransferase family.</text>
</comment>
<dbReference type="InterPro" id="IPR004839">
    <property type="entry name" value="Aminotransferase_I/II_large"/>
</dbReference>
<reference evidence="7 8" key="1">
    <citation type="submission" date="2024-03" db="EMBL/GenBank/DDBJ databases">
        <title>Human intestinal bacterial collection.</title>
        <authorList>
            <person name="Pauvert C."/>
            <person name="Hitch T.C.A."/>
            <person name="Clavel T."/>
        </authorList>
    </citation>
    <scope>NUCLEOTIDE SEQUENCE [LARGE SCALE GENOMIC DNA]</scope>
    <source>
        <strain evidence="7 8">CLA-AA-H78B</strain>
    </source>
</reference>
<dbReference type="InterPro" id="IPR000524">
    <property type="entry name" value="Tscrpt_reg_HTH_GntR"/>
</dbReference>
<dbReference type="SMART" id="SM00345">
    <property type="entry name" value="HTH_GNTR"/>
    <property type="match status" value="1"/>
</dbReference>
<gene>
    <name evidence="7" type="ORF">WMO62_10125</name>
</gene>
<keyword evidence="7" id="KW-0032">Aminotransferase</keyword>
<dbReference type="RefSeq" id="WP_349144580.1">
    <property type="nucleotide sequence ID" value="NZ_JBBMFC010000016.1"/>
</dbReference>
<keyword evidence="5" id="KW-0804">Transcription</keyword>
<dbReference type="CDD" id="cd00609">
    <property type="entry name" value="AAT_like"/>
    <property type="match status" value="1"/>
</dbReference>
<dbReference type="CDD" id="cd07377">
    <property type="entry name" value="WHTH_GntR"/>
    <property type="match status" value="1"/>
</dbReference>
<keyword evidence="3" id="KW-0805">Transcription regulation</keyword>
<dbReference type="Gene3D" id="3.40.640.10">
    <property type="entry name" value="Type I PLP-dependent aspartate aminotransferase-like (Major domain)"/>
    <property type="match status" value="1"/>
</dbReference>
<evidence type="ECO:0000256" key="3">
    <source>
        <dbReference type="ARBA" id="ARBA00023015"/>
    </source>
</evidence>
<accession>A0ABV1I2Q5</accession>
<dbReference type="Gene3D" id="1.10.10.10">
    <property type="entry name" value="Winged helix-like DNA-binding domain superfamily/Winged helix DNA-binding domain"/>
    <property type="match status" value="1"/>
</dbReference>
<evidence type="ECO:0000313" key="8">
    <source>
        <dbReference type="Proteomes" id="UP001470288"/>
    </source>
</evidence>